<feature type="domain" description="DUF2383" evidence="1">
    <location>
        <begin position="53"/>
        <end position="167"/>
    </location>
</feature>
<accession>A0A3R9N4J1</accession>
<keyword evidence="3" id="KW-1185">Reference proteome</keyword>
<dbReference type="NCBIfam" id="TIGR02284">
    <property type="entry name" value="PA2169 family four-helix-bundle protein"/>
    <property type="match status" value="1"/>
</dbReference>
<protein>
    <submittedName>
        <fullName evidence="2">PA2169 family four-helix-bundle protein</fullName>
    </submittedName>
</protein>
<dbReference type="OrthoDB" id="282393at2"/>
<gene>
    <name evidence="2" type="ORF">EI290_17665</name>
</gene>
<dbReference type="Pfam" id="PF09537">
    <property type="entry name" value="DUF2383"/>
    <property type="match status" value="1"/>
</dbReference>
<comment type="caution">
    <text evidence="2">The sequence shown here is derived from an EMBL/GenBank/DDBJ whole genome shotgun (WGS) entry which is preliminary data.</text>
</comment>
<dbReference type="AlphaFoldDB" id="A0A3R9N4J1"/>
<evidence type="ECO:0000313" key="2">
    <source>
        <dbReference type="EMBL" id="RSK25249.1"/>
    </source>
</evidence>
<dbReference type="InterPro" id="IPR011971">
    <property type="entry name" value="CHP02284"/>
</dbReference>
<dbReference type="EMBL" id="RWIS01000013">
    <property type="protein sequence ID" value="RSK25249.1"/>
    <property type="molecule type" value="Genomic_DNA"/>
</dbReference>
<sequence length="200" mass="21830">MHGLEQLTLNFVRNLLLLSHGILPECQHWLGISYVPYHPNFLSIMATITGETARAYNDLVEINKTAAKGYQEAAEGVSSPDLKSKLSELSQQRAQFASDLSRQASQYGINPENESTIEGVVADAAAAVHRGWINIKSAITGQDDSAILGECETGDATALQTYETALRSSELPVEARNIIQKQHGEILSAKNWVTQQKGTH</sequence>
<evidence type="ECO:0000259" key="1">
    <source>
        <dbReference type="Pfam" id="PF09537"/>
    </source>
</evidence>
<reference evidence="2 3" key="1">
    <citation type="submission" date="2018-12" db="EMBL/GenBank/DDBJ databases">
        <authorList>
            <person name="Feng G."/>
            <person name="Zhu H."/>
        </authorList>
    </citation>
    <scope>NUCLEOTIDE SEQUENCE [LARGE SCALE GENOMIC DNA]</scope>
    <source>
        <strain evidence="2 3">9PBR-2</strain>
    </source>
</reference>
<dbReference type="InterPro" id="IPR012347">
    <property type="entry name" value="Ferritin-like"/>
</dbReference>
<evidence type="ECO:0000313" key="3">
    <source>
        <dbReference type="Proteomes" id="UP000280066"/>
    </source>
</evidence>
<dbReference type="InterPro" id="IPR019052">
    <property type="entry name" value="DUF2383"/>
</dbReference>
<dbReference type="Proteomes" id="UP000280066">
    <property type="component" value="Unassembled WGS sequence"/>
</dbReference>
<organism evidence="2 3">
    <name type="scientific">Hymenobacter metallilatus</name>
    <dbReference type="NCBI Taxonomy" id="2493666"/>
    <lineage>
        <taxon>Bacteria</taxon>
        <taxon>Pseudomonadati</taxon>
        <taxon>Bacteroidota</taxon>
        <taxon>Cytophagia</taxon>
        <taxon>Cytophagales</taxon>
        <taxon>Hymenobacteraceae</taxon>
        <taxon>Hymenobacter</taxon>
    </lineage>
</organism>
<dbReference type="Gene3D" id="1.20.1260.10">
    <property type="match status" value="1"/>
</dbReference>
<name>A0A3R9N4J1_9BACT</name>
<proteinExistence type="predicted"/>